<dbReference type="AlphaFoldDB" id="A0A2V5KHJ0"/>
<evidence type="ECO:0000259" key="1">
    <source>
        <dbReference type="Pfam" id="PF03435"/>
    </source>
</evidence>
<proteinExistence type="predicted"/>
<dbReference type="Gene3D" id="3.30.360.10">
    <property type="entry name" value="Dihydrodipicolinate Reductase, domain 2"/>
    <property type="match status" value="1"/>
</dbReference>
<dbReference type="PANTHER" id="PTHR43796">
    <property type="entry name" value="CARBOXYNORSPERMIDINE SYNTHASE"/>
    <property type="match status" value="1"/>
</dbReference>
<evidence type="ECO:0000313" key="3">
    <source>
        <dbReference type="Proteomes" id="UP000247476"/>
    </source>
</evidence>
<organism evidence="2 3">
    <name type="scientific">Paenibacillus flagellatus</name>
    <dbReference type="NCBI Taxonomy" id="2211139"/>
    <lineage>
        <taxon>Bacteria</taxon>
        <taxon>Bacillati</taxon>
        <taxon>Bacillota</taxon>
        <taxon>Bacilli</taxon>
        <taxon>Bacillales</taxon>
        <taxon>Paenibacillaceae</taxon>
        <taxon>Paenibacillus</taxon>
    </lineage>
</organism>
<dbReference type="EMBL" id="QJVJ01000006">
    <property type="protein sequence ID" value="PYI53810.1"/>
    <property type="molecule type" value="Genomic_DNA"/>
</dbReference>
<reference evidence="2 3" key="1">
    <citation type="submission" date="2018-05" db="EMBL/GenBank/DDBJ databases">
        <title>Paenibacillus flagellatus sp. nov., isolated from selenium mineral soil.</title>
        <authorList>
            <person name="Dai X."/>
        </authorList>
    </citation>
    <scope>NUCLEOTIDE SEQUENCE [LARGE SCALE GENOMIC DNA]</scope>
    <source>
        <strain evidence="2 3">DXL2</strain>
    </source>
</reference>
<dbReference type="Gene3D" id="3.40.50.720">
    <property type="entry name" value="NAD(P)-binding Rossmann-like Domain"/>
    <property type="match status" value="1"/>
</dbReference>
<accession>A0A2V5KHJ0</accession>
<name>A0A2V5KHJ0_9BACL</name>
<evidence type="ECO:0000313" key="2">
    <source>
        <dbReference type="EMBL" id="PYI53810.1"/>
    </source>
</evidence>
<dbReference type="PANTHER" id="PTHR43796:SF2">
    <property type="entry name" value="CARBOXYNORSPERMIDINE SYNTHASE"/>
    <property type="match status" value="1"/>
</dbReference>
<dbReference type="SUPFAM" id="SSF51735">
    <property type="entry name" value="NAD(P)-binding Rossmann-fold domains"/>
    <property type="match status" value="1"/>
</dbReference>
<dbReference type="Pfam" id="PF03435">
    <property type="entry name" value="Sacchrp_dh_NADP"/>
    <property type="match status" value="1"/>
</dbReference>
<dbReference type="OrthoDB" id="1910498at2"/>
<sequence>MKDIIVVVGGYGQAGCVVCRLLGRRFPGRVYAAGRSLAKAAAFASSTDGDVLPLQMDVRDGSSVGLPEGTGLVVMCLDQDDTSFVARCLELGVHYVDISASAGFLARVRKLGGEGKGRPRSTAVLSVGLAPGLTNLLVKRCVQSLDEVRSADIFLMLGLGDKHGRAAIEWMADNMEARFNVTAQGGRTEANSFEDGKKTAFPGIRGRRMAYRFPFADQFSLPDTLGIRTVSTRICFDSRSATRLLAAFKKAGAFRLLRCRAVRRAAVRTFERLRWGSDVCVAKASAEGTQAGRPVRYECSVRGRQEHAVTGAVAAAVAERLYVGVCPPGVYHIEELFEPMELIGGLEERIEFEEGWYDPN</sequence>
<keyword evidence="3" id="KW-1185">Reference proteome</keyword>
<dbReference type="RefSeq" id="WP_110840798.1">
    <property type="nucleotide sequence ID" value="NZ_QJVJ01000006.1"/>
</dbReference>
<dbReference type="InterPro" id="IPR005097">
    <property type="entry name" value="Sacchrp_dh_NADP-bd"/>
</dbReference>
<dbReference type="InterPro" id="IPR036291">
    <property type="entry name" value="NAD(P)-bd_dom_sf"/>
</dbReference>
<comment type="caution">
    <text evidence="2">The sequence shown here is derived from an EMBL/GenBank/DDBJ whole genome shotgun (WGS) entry which is preliminary data.</text>
</comment>
<gene>
    <name evidence="2" type="ORF">DLM86_14730</name>
</gene>
<feature type="domain" description="Saccharopine dehydrogenase NADP binding" evidence="1">
    <location>
        <begin position="5"/>
        <end position="100"/>
    </location>
</feature>
<protein>
    <submittedName>
        <fullName evidence="2">Saccharopine dehydrogenase</fullName>
    </submittedName>
</protein>
<dbReference type="Proteomes" id="UP000247476">
    <property type="component" value="Unassembled WGS sequence"/>
</dbReference>